<reference evidence="2 3" key="1">
    <citation type="submission" date="2019-12" db="EMBL/GenBank/DDBJ databases">
        <authorList>
            <person name="Alioto T."/>
            <person name="Alioto T."/>
            <person name="Gomez Garrido J."/>
        </authorList>
    </citation>
    <scope>NUCLEOTIDE SEQUENCE [LARGE SCALE GENOMIC DNA]</scope>
</reference>
<evidence type="ECO:0000313" key="2">
    <source>
        <dbReference type="EMBL" id="CAA2956976.1"/>
    </source>
</evidence>
<name>A0A8S0PSA4_OLEEU</name>
<protein>
    <submittedName>
        <fullName evidence="2">Uncharacterized protein</fullName>
    </submittedName>
</protein>
<comment type="caution">
    <text evidence="2">The sequence shown here is derived from an EMBL/GenBank/DDBJ whole genome shotgun (WGS) entry which is preliminary data.</text>
</comment>
<dbReference type="OrthoDB" id="1899623at2759"/>
<dbReference type="EMBL" id="CACTIH010000204">
    <property type="protein sequence ID" value="CAA2956976.1"/>
    <property type="molecule type" value="Genomic_DNA"/>
</dbReference>
<dbReference type="PANTHER" id="PTHR34210:SF1">
    <property type="entry name" value="OS03G0274700 PROTEIN"/>
    <property type="match status" value="1"/>
</dbReference>
<keyword evidence="3" id="KW-1185">Reference proteome</keyword>
<sequence length="133" mass="15610">MMCLIHFFDQFVYGVEQKINTINIQYQEQLAALRTRHAARRNEFLQRESRARQQQYQQAAMDQYRNSHMGTSDPHGYSARTSPAGDPHRVYNADQYDSYREQSRFSGSARDQGFEPKVQYSGGRVYDTGSRHY</sequence>
<organism evidence="2 3">
    <name type="scientific">Olea europaea subsp. europaea</name>
    <dbReference type="NCBI Taxonomy" id="158383"/>
    <lineage>
        <taxon>Eukaryota</taxon>
        <taxon>Viridiplantae</taxon>
        <taxon>Streptophyta</taxon>
        <taxon>Embryophyta</taxon>
        <taxon>Tracheophyta</taxon>
        <taxon>Spermatophyta</taxon>
        <taxon>Magnoliopsida</taxon>
        <taxon>eudicotyledons</taxon>
        <taxon>Gunneridae</taxon>
        <taxon>Pentapetalae</taxon>
        <taxon>asterids</taxon>
        <taxon>lamiids</taxon>
        <taxon>Lamiales</taxon>
        <taxon>Oleaceae</taxon>
        <taxon>Oleeae</taxon>
        <taxon>Olea</taxon>
    </lineage>
</organism>
<gene>
    <name evidence="2" type="ORF">OLEA9_A045166</name>
</gene>
<evidence type="ECO:0000313" key="3">
    <source>
        <dbReference type="Proteomes" id="UP000594638"/>
    </source>
</evidence>
<dbReference type="Proteomes" id="UP000594638">
    <property type="component" value="Unassembled WGS sequence"/>
</dbReference>
<feature type="region of interest" description="Disordered" evidence="1">
    <location>
        <begin position="45"/>
        <end position="133"/>
    </location>
</feature>
<feature type="compositionally biased region" description="Basic and acidic residues" evidence="1">
    <location>
        <begin position="86"/>
        <end position="103"/>
    </location>
</feature>
<dbReference type="Gramene" id="OE9A045166T1">
    <property type="protein sequence ID" value="OE9A045166C1"/>
    <property type="gene ID" value="OE9A045166"/>
</dbReference>
<accession>A0A8S0PSA4</accession>
<proteinExistence type="predicted"/>
<evidence type="ECO:0000256" key="1">
    <source>
        <dbReference type="SAM" id="MobiDB-lite"/>
    </source>
</evidence>
<dbReference type="AlphaFoldDB" id="A0A8S0PSA4"/>
<dbReference type="PANTHER" id="PTHR34210">
    <property type="entry name" value="OS01G0252900 PROTEIN"/>
    <property type="match status" value="1"/>
</dbReference>
<feature type="compositionally biased region" description="Low complexity" evidence="1">
    <location>
        <begin position="52"/>
        <end position="63"/>
    </location>
</feature>